<dbReference type="Pfam" id="PF21948">
    <property type="entry name" value="LplA-B_cat"/>
    <property type="match status" value="1"/>
</dbReference>
<dbReference type="Gene3D" id="3.30.930.10">
    <property type="entry name" value="Bira Bifunctional Protein, Domain 2"/>
    <property type="match status" value="1"/>
</dbReference>
<dbReference type="InterPro" id="IPR045864">
    <property type="entry name" value="aa-tRNA-synth_II/BPL/LPL"/>
</dbReference>
<dbReference type="InterPro" id="IPR050664">
    <property type="entry name" value="Octanoyltrans_LipM/LipL"/>
</dbReference>
<dbReference type="EMBL" id="BJZP01000058">
    <property type="protein sequence ID" value="GEO87592.1"/>
    <property type="molecule type" value="Genomic_DNA"/>
</dbReference>
<dbReference type="PROSITE" id="PS51733">
    <property type="entry name" value="BPL_LPL_CATALYTIC"/>
    <property type="match status" value="1"/>
</dbReference>
<dbReference type="SUPFAM" id="SSF55681">
    <property type="entry name" value="Class II aaRS and biotin synthetases"/>
    <property type="match status" value="1"/>
</dbReference>
<proteinExistence type="predicted"/>
<dbReference type="PANTHER" id="PTHR43679:SF2">
    <property type="entry name" value="OCTANOYL-[GCVH]:PROTEIN N-OCTANOYLTRANSFERASE"/>
    <property type="match status" value="1"/>
</dbReference>
<dbReference type="PANTHER" id="PTHR43679">
    <property type="entry name" value="OCTANOYLTRANSFERASE LIPM-RELATED"/>
    <property type="match status" value="1"/>
</dbReference>
<organism evidence="2 3">
    <name type="scientific">Ciceribacter naphthalenivorans</name>
    <dbReference type="NCBI Taxonomy" id="1118451"/>
    <lineage>
        <taxon>Bacteria</taxon>
        <taxon>Pseudomonadati</taxon>
        <taxon>Pseudomonadota</taxon>
        <taxon>Alphaproteobacteria</taxon>
        <taxon>Hyphomicrobiales</taxon>
        <taxon>Rhizobiaceae</taxon>
        <taxon>Ciceribacter</taxon>
    </lineage>
</organism>
<feature type="domain" description="BPL/LPL catalytic" evidence="1">
    <location>
        <begin position="51"/>
        <end position="236"/>
    </location>
</feature>
<evidence type="ECO:0000259" key="1">
    <source>
        <dbReference type="PROSITE" id="PS51733"/>
    </source>
</evidence>
<accession>A0A512HQ71</accession>
<dbReference type="RefSeq" id="WP_147182378.1">
    <property type="nucleotide sequence ID" value="NZ_BJZP01000058.1"/>
</dbReference>
<dbReference type="Proteomes" id="UP000321717">
    <property type="component" value="Unassembled WGS sequence"/>
</dbReference>
<evidence type="ECO:0000313" key="3">
    <source>
        <dbReference type="Proteomes" id="UP000321717"/>
    </source>
</evidence>
<sequence>MRPDLLARPLAAAIAAAAKVDGLTMDPGVESFTTAAEGLERQERLCDEIRDGCRFRTLFWQAPQALIVGRADTRLPAFDTAADRLTVENWPVVVRRSGGTACPVSPGTFQIVLARTAEAGFAIDGAYRELAAMIGNALAPIGLIATIGEVVEAFCPGRFDIQIDGRKVAGLSQHWCERNGHRVVTTAASFVLAEDPSELARVVNLFYESAGGEKRCPADAIISLEIAFSDLVSKRNVFCHRAKERKCN</sequence>
<reference evidence="2 3" key="1">
    <citation type="submission" date="2019-07" db="EMBL/GenBank/DDBJ databases">
        <title>Whole genome shotgun sequence of Rhizobium naphthalenivorans NBRC 107585.</title>
        <authorList>
            <person name="Hosoyama A."/>
            <person name="Uohara A."/>
            <person name="Ohji S."/>
            <person name="Ichikawa N."/>
        </authorList>
    </citation>
    <scope>NUCLEOTIDE SEQUENCE [LARGE SCALE GENOMIC DNA]</scope>
    <source>
        <strain evidence="2 3">NBRC 107585</strain>
    </source>
</reference>
<protein>
    <recommendedName>
        <fullName evidence="1">BPL/LPL catalytic domain-containing protein</fullName>
    </recommendedName>
</protein>
<gene>
    <name evidence="2" type="ORF">RNA01_45240</name>
</gene>
<dbReference type="OrthoDB" id="7364083at2"/>
<dbReference type="InterPro" id="IPR004143">
    <property type="entry name" value="BPL_LPL_catalytic"/>
</dbReference>
<name>A0A512HQ71_9HYPH</name>
<keyword evidence="3" id="KW-1185">Reference proteome</keyword>
<evidence type="ECO:0000313" key="2">
    <source>
        <dbReference type="EMBL" id="GEO87592.1"/>
    </source>
</evidence>
<dbReference type="AlphaFoldDB" id="A0A512HQ71"/>
<comment type="caution">
    <text evidence="2">The sequence shown here is derived from an EMBL/GenBank/DDBJ whole genome shotgun (WGS) entry which is preliminary data.</text>
</comment>